<sequence length="983" mass="112718">MKSSKSFEAEYKKLNKAQKEAVDTLDGPVMVVAGPGTGKTQILALRIGNILLKTDIKADAILCLTFTNSAVEAMKRRLINYIGETGEKVNVFTFHSFGMQIIESYHDVLGFQNVPKLLDDSDTALLFDKILYNNDWGYLRPRSDSGRYFLDLRSLISLLKRERISPDKFLKEIDKEIRSLESNPENISNRGENKGGLKKEFLTKIESLRRSREVAKFFELYEETKKENRENILLDYDDVLENLVKIVEKSENALADLREKYLYVLVDEHQDSNRVQNEFLKIVWSGIESPNIFVVGDDRQLIYGFSGASIKHFQGFKKTFQNSHKAKLITLVDNYRSTQLILDASHALLPSAMTDKKLISQNKERHPIRLLEAEYPRQEIIVAAMDIKEKTKDGVKLNDCAILVSKNIQVRNALLILDEMGLAGVSPEALNLFDQGEANAFFRVLKIINGSRVALALSFFDQLSGITPLEAHQYLSEQNMREFSLDKALVETRTLFGKEESALKWVEKLAKWKKEEENYKNNNLLQLVETIGREFLLSNKNDGKLVTGKEILTTILALVSRELEKNKNLTFAQFISLIERLESYGEHIPVVTEPRDGIKVLTLHSSKGLEFDYVWIAHLDERSLNSGKKMSFSLPESIAEKVLDQDIDRIKRKLYVAITRAKRFCTLSFARNSAKDSGQEMAQVIADLPEEVFQTEKIKIPEERPDSAKDFTDLVNLVGKKYADRYVSASLLNNFFECPWKWYFVNLLGLPSEATETLEFGSVVHASIDRILKTNGLPALSEVEKIILEEVSKISFKDERARRRMTGEVRNLILLWVKNRLPQIEPNRKTEEGISLKDKQYPHLKIFGKIDLIENLSEGAVRVTDFKTGSVKRASEIEKLDEEGRSSNFLRQLAMYSYLLENNPKWGGVKVKESQLEFLEAKAEKNRIYQRAVTNENIQLLMKDIKDYDTLVKTGEWVNRECHYNSYGKNTECEFCQMAEIYK</sequence>
<keyword evidence="9" id="KW-0238">DNA-binding</keyword>
<dbReference type="Pfam" id="PF13361">
    <property type="entry name" value="UvrD_C"/>
    <property type="match status" value="1"/>
</dbReference>
<dbReference type="Proteomes" id="UP000176629">
    <property type="component" value="Unassembled WGS sequence"/>
</dbReference>
<feature type="domain" description="UvrD-like helicase ATP-binding" evidence="16">
    <location>
        <begin position="12"/>
        <end position="338"/>
    </location>
</feature>
<evidence type="ECO:0000256" key="13">
    <source>
        <dbReference type="ARBA" id="ARBA00034808"/>
    </source>
</evidence>
<keyword evidence="4" id="KW-0227">DNA damage</keyword>
<dbReference type="STRING" id="1801773.A3A03_02515"/>
<dbReference type="SUPFAM" id="SSF52540">
    <property type="entry name" value="P-loop containing nucleoside triphosphate hydrolases"/>
    <property type="match status" value="1"/>
</dbReference>
<dbReference type="GO" id="GO:0043138">
    <property type="term" value="F:3'-5' DNA helicase activity"/>
    <property type="evidence" value="ECO:0007669"/>
    <property type="project" value="UniProtKB-EC"/>
</dbReference>
<keyword evidence="3 15" id="KW-0547">Nucleotide-binding</keyword>
<evidence type="ECO:0000256" key="4">
    <source>
        <dbReference type="ARBA" id="ARBA00022763"/>
    </source>
</evidence>
<evidence type="ECO:0000256" key="11">
    <source>
        <dbReference type="ARBA" id="ARBA00023235"/>
    </source>
</evidence>
<evidence type="ECO:0000256" key="3">
    <source>
        <dbReference type="ARBA" id="ARBA00022741"/>
    </source>
</evidence>
<evidence type="ECO:0000256" key="5">
    <source>
        <dbReference type="ARBA" id="ARBA00022801"/>
    </source>
</evidence>
<dbReference type="EMBL" id="MFUX01000015">
    <property type="protein sequence ID" value="OGI94586.1"/>
    <property type="molecule type" value="Genomic_DNA"/>
</dbReference>
<dbReference type="PANTHER" id="PTHR11070:SF2">
    <property type="entry name" value="ATP-DEPENDENT DNA HELICASE SRS2"/>
    <property type="match status" value="1"/>
</dbReference>
<comment type="similarity">
    <text evidence="1">Belongs to the helicase family. UvrD subfamily.</text>
</comment>
<dbReference type="InterPro" id="IPR038726">
    <property type="entry name" value="PDDEXK_AddAB-type"/>
</dbReference>
<dbReference type="GO" id="GO:0003677">
    <property type="term" value="F:DNA binding"/>
    <property type="evidence" value="ECO:0007669"/>
    <property type="project" value="UniProtKB-KW"/>
</dbReference>
<comment type="catalytic activity">
    <reaction evidence="12">
        <text>Couples ATP hydrolysis with the unwinding of duplex DNA by translocating in the 3'-5' direction.</text>
        <dbReference type="EC" id="5.6.2.4"/>
    </reaction>
</comment>
<dbReference type="PANTHER" id="PTHR11070">
    <property type="entry name" value="UVRD / RECB / PCRA DNA HELICASE FAMILY MEMBER"/>
    <property type="match status" value="1"/>
</dbReference>
<comment type="catalytic activity">
    <reaction evidence="14">
        <text>ATP + H2O = ADP + phosphate + H(+)</text>
        <dbReference type="Rhea" id="RHEA:13065"/>
        <dbReference type="ChEBI" id="CHEBI:15377"/>
        <dbReference type="ChEBI" id="CHEBI:15378"/>
        <dbReference type="ChEBI" id="CHEBI:30616"/>
        <dbReference type="ChEBI" id="CHEBI:43474"/>
        <dbReference type="ChEBI" id="CHEBI:456216"/>
        <dbReference type="EC" id="5.6.2.4"/>
    </reaction>
</comment>
<keyword evidence="5 15" id="KW-0378">Hydrolase</keyword>
<keyword evidence="7" id="KW-0269">Exonuclease</keyword>
<dbReference type="AlphaFoldDB" id="A0A1F6XKC4"/>
<dbReference type="Pfam" id="PF12705">
    <property type="entry name" value="PDDEXK_1"/>
    <property type="match status" value="1"/>
</dbReference>
<evidence type="ECO:0000256" key="14">
    <source>
        <dbReference type="ARBA" id="ARBA00048988"/>
    </source>
</evidence>
<proteinExistence type="inferred from homology"/>
<dbReference type="Pfam" id="PF00580">
    <property type="entry name" value="UvrD-helicase"/>
    <property type="match status" value="1"/>
</dbReference>
<evidence type="ECO:0000256" key="12">
    <source>
        <dbReference type="ARBA" id="ARBA00034617"/>
    </source>
</evidence>
<dbReference type="PROSITE" id="PS51198">
    <property type="entry name" value="UVRD_HELICASE_ATP_BIND"/>
    <property type="match status" value="1"/>
</dbReference>
<evidence type="ECO:0000256" key="8">
    <source>
        <dbReference type="ARBA" id="ARBA00022840"/>
    </source>
</evidence>
<dbReference type="InterPro" id="IPR014016">
    <property type="entry name" value="UvrD-like_ATP-bd"/>
</dbReference>
<dbReference type="InterPro" id="IPR011604">
    <property type="entry name" value="PDDEXK-like_dom_sf"/>
</dbReference>
<reference evidence="18 19" key="1">
    <citation type="journal article" date="2016" name="Nat. Commun.">
        <title>Thousands of microbial genomes shed light on interconnected biogeochemical processes in an aquifer system.</title>
        <authorList>
            <person name="Anantharaman K."/>
            <person name="Brown C.T."/>
            <person name="Hug L.A."/>
            <person name="Sharon I."/>
            <person name="Castelle C.J."/>
            <person name="Probst A.J."/>
            <person name="Thomas B.C."/>
            <person name="Singh A."/>
            <person name="Wilkins M.J."/>
            <person name="Karaoz U."/>
            <person name="Brodie E.L."/>
            <person name="Williams K.H."/>
            <person name="Hubbard S.S."/>
            <person name="Banfield J.F."/>
        </authorList>
    </citation>
    <scope>NUCLEOTIDE SEQUENCE [LARGE SCALE GENOMIC DNA]</scope>
</reference>
<evidence type="ECO:0000256" key="7">
    <source>
        <dbReference type="ARBA" id="ARBA00022839"/>
    </source>
</evidence>
<dbReference type="GO" id="GO:0000725">
    <property type="term" value="P:recombinational repair"/>
    <property type="evidence" value="ECO:0007669"/>
    <property type="project" value="TreeGrafter"/>
</dbReference>
<gene>
    <name evidence="18" type="ORF">A3A03_02515</name>
</gene>
<evidence type="ECO:0000259" key="16">
    <source>
        <dbReference type="PROSITE" id="PS51198"/>
    </source>
</evidence>
<dbReference type="InterPro" id="IPR000212">
    <property type="entry name" value="DNA_helicase_UvrD/REP"/>
</dbReference>
<dbReference type="EC" id="5.6.2.4" evidence="13"/>
<evidence type="ECO:0000313" key="19">
    <source>
        <dbReference type="Proteomes" id="UP000176629"/>
    </source>
</evidence>
<evidence type="ECO:0000256" key="1">
    <source>
        <dbReference type="ARBA" id="ARBA00009922"/>
    </source>
</evidence>
<evidence type="ECO:0000259" key="17">
    <source>
        <dbReference type="PROSITE" id="PS51217"/>
    </source>
</evidence>
<evidence type="ECO:0000256" key="15">
    <source>
        <dbReference type="PROSITE-ProRule" id="PRU00560"/>
    </source>
</evidence>
<dbReference type="Gene3D" id="1.10.486.10">
    <property type="entry name" value="PCRA, domain 4"/>
    <property type="match status" value="1"/>
</dbReference>
<feature type="binding site" evidence="15">
    <location>
        <begin position="33"/>
        <end position="40"/>
    </location>
    <ligand>
        <name>ATP</name>
        <dbReference type="ChEBI" id="CHEBI:30616"/>
    </ligand>
</feature>
<evidence type="ECO:0000256" key="6">
    <source>
        <dbReference type="ARBA" id="ARBA00022806"/>
    </source>
</evidence>
<dbReference type="PROSITE" id="PS51217">
    <property type="entry name" value="UVRD_HELICASE_CTER"/>
    <property type="match status" value="1"/>
</dbReference>
<evidence type="ECO:0000256" key="2">
    <source>
        <dbReference type="ARBA" id="ARBA00022722"/>
    </source>
</evidence>
<feature type="domain" description="UvrD-like helicase C-terminal" evidence="17">
    <location>
        <begin position="337"/>
        <end position="608"/>
    </location>
</feature>
<dbReference type="Gene3D" id="3.40.50.300">
    <property type="entry name" value="P-loop containing nucleotide triphosphate hydrolases"/>
    <property type="match status" value="2"/>
</dbReference>
<dbReference type="GO" id="GO:0005524">
    <property type="term" value="F:ATP binding"/>
    <property type="evidence" value="ECO:0007669"/>
    <property type="project" value="UniProtKB-UniRule"/>
</dbReference>
<keyword evidence="8 15" id="KW-0067">ATP-binding</keyword>
<evidence type="ECO:0000313" key="18">
    <source>
        <dbReference type="EMBL" id="OGI94586.1"/>
    </source>
</evidence>
<dbReference type="InterPro" id="IPR013986">
    <property type="entry name" value="DExx_box_DNA_helicase_dom_sf"/>
</dbReference>
<dbReference type="Gene3D" id="1.10.10.160">
    <property type="match status" value="1"/>
</dbReference>
<dbReference type="InterPro" id="IPR027417">
    <property type="entry name" value="P-loop_NTPase"/>
</dbReference>
<dbReference type="Gene3D" id="3.90.320.10">
    <property type="match status" value="1"/>
</dbReference>
<comment type="caution">
    <text evidence="18">The sequence shown here is derived from an EMBL/GenBank/DDBJ whole genome shotgun (WGS) entry which is preliminary data.</text>
</comment>
<keyword evidence="11" id="KW-0413">Isomerase</keyword>
<evidence type="ECO:0000256" key="10">
    <source>
        <dbReference type="ARBA" id="ARBA00023204"/>
    </source>
</evidence>
<keyword evidence="10" id="KW-0234">DNA repair</keyword>
<dbReference type="CDD" id="cd17932">
    <property type="entry name" value="DEXQc_UvrD"/>
    <property type="match status" value="1"/>
</dbReference>
<accession>A0A1F6XKC4</accession>
<protein>
    <recommendedName>
        <fullName evidence="13">DNA 3'-5' helicase</fullName>
        <ecNumber evidence="13">5.6.2.4</ecNumber>
    </recommendedName>
</protein>
<keyword evidence="2" id="KW-0540">Nuclease</keyword>
<organism evidence="18 19">
    <name type="scientific">Candidatus Nomurabacteria bacterium RIFCSPLOWO2_01_FULL_40_18</name>
    <dbReference type="NCBI Taxonomy" id="1801773"/>
    <lineage>
        <taxon>Bacteria</taxon>
        <taxon>Candidatus Nomuraibacteriota</taxon>
    </lineage>
</organism>
<keyword evidence="6 15" id="KW-0347">Helicase</keyword>
<name>A0A1F6XKC4_9BACT</name>
<dbReference type="GO" id="GO:0004527">
    <property type="term" value="F:exonuclease activity"/>
    <property type="evidence" value="ECO:0007669"/>
    <property type="project" value="UniProtKB-KW"/>
</dbReference>
<dbReference type="InterPro" id="IPR014017">
    <property type="entry name" value="DNA_helicase_UvrD-like_C"/>
</dbReference>
<evidence type="ECO:0000256" key="9">
    <source>
        <dbReference type="ARBA" id="ARBA00023125"/>
    </source>
</evidence>